<name>A0AA37IXC9_9FIRM</name>
<evidence type="ECO:0008006" key="3">
    <source>
        <dbReference type="Google" id="ProtNLM"/>
    </source>
</evidence>
<dbReference type="EMBL" id="BQKV01000022">
    <property type="protein sequence ID" value="GJN63968.1"/>
    <property type="molecule type" value="Genomic_DNA"/>
</dbReference>
<sequence>MAQNRSSAYIFQGVMYFYRQEKICCRYEITLRDEVDLALLQAAQDEVLSRAEYFRQQLVWEKRDAYLEPNDQPCLVFQGSQLREIPEETNGYLFYFSCEGPVIYLNWHHFLSDGRGMASFAALVLEAYCNRRYGAGFVGMTLVTPPPYDEQALFDRFPSCHAKNDQSEQVPEIAEGAAHRTLVRVDKASLVQRALASGVKPFSCLTALLTLSMRQYLGRDEIFYSYSADTRDDIGAPDAPYNCVTSFQGRAAFGPDPRLEDFVGALDREVKSNLEPERKLERMAQQMNWIYEVSKLKAPLKIKQRVFQMGEYMGGVPSDFWISYLGNPLRPTSPELMDYIEDFEVWVPPDGASICVEAASVNGQIILCIQDKTLRSGLADVIRAVMEQEQVRVIQAQDRTPAFT</sequence>
<dbReference type="Proteomes" id="UP001055185">
    <property type="component" value="Unassembled WGS sequence"/>
</dbReference>
<dbReference type="AlphaFoldDB" id="A0AA37IXC9"/>
<dbReference type="Gene3D" id="3.30.559.30">
    <property type="entry name" value="Nonribosomal peptide synthetase, condensation domain"/>
    <property type="match status" value="1"/>
</dbReference>
<comment type="caution">
    <text evidence="1">The sequence shown here is derived from an EMBL/GenBank/DDBJ whole genome shotgun (WGS) entry which is preliminary data.</text>
</comment>
<reference evidence="1" key="1">
    <citation type="journal article" date="2022" name="Int. J. Syst. Evol. Microbiol.">
        <title>Genome-based, phenotypic and chemotaxonomic classification of Faecalibacterium strains: proposal of three novel species Faecalibacterium duncaniae sp. nov., Faecalibacterium hattorii sp. nov. and Faecalibacterium gallinarum sp. nov. .</title>
        <authorList>
            <person name="Sakamoto M."/>
            <person name="Sakurai N."/>
            <person name="Tanno H."/>
            <person name="Iino T."/>
            <person name="Ohkuma M."/>
            <person name="Endo A."/>
        </authorList>
    </citation>
    <scope>NUCLEOTIDE SEQUENCE</scope>
    <source>
        <strain evidence="1">JCM 17207</strain>
    </source>
</reference>
<dbReference type="SUPFAM" id="SSF52777">
    <property type="entry name" value="CoA-dependent acyltransferases"/>
    <property type="match status" value="1"/>
</dbReference>
<evidence type="ECO:0000313" key="1">
    <source>
        <dbReference type="EMBL" id="GJN63968.1"/>
    </source>
</evidence>
<gene>
    <name evidence="1" type="ORF">JCM17207_05930</name>
</gene>
<keyword evidence="2" id="KW-1185">Reference proteome</keyword>
<proteinExistence type="predicted"/>
<evidence type="ECO:0000313" key="2">
    <source>
        <dbReference type="Proteomes" id="UP001055185"/>
    </source>
</evidence>
<organism evidence="1 2">
    <name type="scientific">Faecalibacterium gallinarum</name>
    <dbReference type="NCBI Taxonomy" id="2903556"/>
    <lineage>
        <taxon>Bacteria</taxon>
        <taxon>Bacillati</taxon>
        <taxon>Bacillota</taxon>
        <taxon>Clostridia</taxon>
        <taxon>Eubacteriales</taxon>
        <taxon>Oscillospiraceae</taxon>
        <taxon>Faecalibacterium</taxon>
    </lineage>
</organism>
<protein>
    <recommendedName>
        <fullName evidence="3">Condensation domain-containing protein</fullName>
    </recommendedName>
</protein>
<dbReference type="RefSeq" id="WP_238316205.1">
    <property type="nucleotide sequence ID" value="NZ_BQKV01000022.1"/>
</dbReference>
<accession>A0AA37IXC9</accession>